<dbReference type="AlphaFoldDB" id="A0A4Y1MS60"/>
<dbReference type="RefSeq" id="WP_168550492.1">
    <property type="nucleotide sequence ID" value="NZ_CP025188.1"/>
</dbReference>
<protein>
    <submittedName>
        <fullName evidence="1">Uncharacterized protein</fullName>
    </submittedName>
</protein>
<proteinExistence type="predicted"/>
<geneLocation type="plasmid" evidence="1">
    <name>p1-AD2</name>
</geneLocation>
<accession>A0A4Y1MS60</accession>
<evidence type="ECO:0000313" key="1">
    <source>
        <dbReference type="EMBL" id="AWV20747.1"/>
    </source>
</evidence>
<dbReference type="EMBL" id="CP025188">
    <property type="protein sequence ID" value="AWV20747.1"/>
    <property type="molecule type" value="Genomic_DNA"/>
</dbReference>
<gene>
    <name evidence="1" type="ORF">RADP37_05474</name>
</gene>
<sequence length="109" mass="12344">MAIDPKTGREHYLDREDRNIIKHGDPLPPHMREVIGNRVQLRLPLVSGPALRDVAARLQIAVDELKALSYARHPEYTVLLGEKVIIRSLQASLDTIYRQNRKSAIKTVG</sequence>
<name>A0A4Y1MS60_9PROT</name>
<keyword evidence="1" id="KW-0614">Plasmid</keyword>
<reference evidence="1" key="1">
    <citation type="submission" date="2017-12" db="EMBL/GenBank/DDBJ databases">
        <authorList>
            <person name="Martens C."/>
            <person name="Dahlstrom E."/>
            <person name="Barbian K."/>
            <person name="Sykora L."/>
            <person name="Ricklefs S."/>
            <person name="Bruno D."/>
            <person name="Anzick I."/>
            <person name="Myles I."/>
            <person name="Datta S.K."/>
        </authorList>
    </citation>
    <scope>NUCLEOTIDE SEQUENCE</scope>
    <source>
        <strain evidence="1">AD2</strain>
        <plasmid evidence="1">p1-AD2</plasmid>
    </source>
</reference>
<organism evidence="1">
    <name type="scientific">Roseomonas mucosa</name>
    <dbReference type="NCBI Taxonomy" id="207340"/>
    <lineage>
        <taxon>Bacteria</taxon>
        <taxon>Pseudomonadati</taxon>
        <taxon>Pseudomonadota</taxon>
        <taxon>Alphaproteobacteria</taxon>
        <taxon>Acetobacterales</taxon>
        <taxon>Roseomonadaceae</taxon>
        <taxon>Roseomonas</taxon>
    </lineage>
</organism>